<keyword evidence="1" id="KW-1133">Transmembrane helix</keyword>
<evidence type="ECO:0000313" key="2">
    <source>
        <dbReference type="EMBL" id="OGY32635.1"/>
    </source>
</evidence>
<gene>
    <name evidence="2" type="ORF">A3A57_01920</name>
</gene>
<dbReference type="NCBIfam" id="TIGR02532">
    <property type="entry name" value="IV_pilin_GFxxxE"/>
    <property type="match status" value="1"/>
</dbReference>
<keyword evidence="1" id="KW-0812">Transmembrane</keyword>
<dbReference type="InterPro" id="IPR045584">
    <property type="entry name" value="Pilin-like"/>
</dbReference>
<evidence type="ECO:0000256" key="1">
    <source>
        <dbReference type="SAM" id="Phobius"/>
    </source>
</evidence>
<proteinExistence type="predicted"/>
<dbReference type="PROSITE" id="PS00409">
    <property type="entry name" value="PROKAR_NTER_METHYL"/>
    <property type="match status" value="1"/>
</dbReference>
<dbReference type="Proteomes" id="UP000179279">
    <property type="component" value="Unassembled WGS sequence"/>
</dbReference>
<comment type="caution">
    <text evidence="2">The sequence shown here is derived from an EMBL/GenBank/DDBJ whole genome shotgun (WGS) entry which is preliminary data.</text>
</comment>
<dbReference type="AlphaFoldDB" id="A0A1G1WY41"/>
<sequence length="173" mass="18424">MKNSSRSKETGVTLIELIIVISLLSVILTLGSINLFRPYQTATLDTATENIKSLVREAQSKAINTDTQGDPASDDYGVHFEIGRAILFKGAIYSNGDPANFEISLPSNMTANPNLPCPSPPGNCNNIVLQRISGEVVNFSSSQNSVCITENSSGKNISLSVNFVGVVNTQNGC</sequence>
<feature type="transmembrane region" description="Helical" evidence="1">
    <location>
        <begin position="12"/>
        <end position="36"/>
    </location>
</feature>
<protein>
    <recommendedName>
        <fullName evidence="4">General secretion pathway GspH domain-containing protein</fullName>
    </recommendedName>
</protein>
<evidence type="ECO:0008006" key="4">
    <source>
        <dbReference type="Google" id="ProtNLM"/>
    </source>
</evidence>
<organism evidence="2 3">
    <name type="scientific">Candidatus Woykebacteria bacterium RIFCSPLOWO2_01_FULL_41_12</name>
    <dbReference type="NCBI Taxonomy" id="1802604"/>
    <lineage>
        <taxon>Bacteria</taxon>
        <taxon>Candidatus Woykeibacteriota</taxon>
    </lineage>
</organism>
<evidence type="ECO:0000313" key="3">
    <source>
        <dbReference type="Proteomes" id="UP000179279"/>
    </source>
</evidence>
<dbReference type="Pfam" id="PF07963">
    <property type="entry name" value="N_methyl"/>
    <property type="match status" value="1"/>
</dbReference>
<dbReference type="InterPro" id="IPR012902">
    <property type="entry name" value="N_methyl_site"/>
</dbReference>
<reference evidence="2 3" key="1">
    <citation type="journal article" date="2016" name="Nat. Commun.">
        <title>Thousands of microbial genomes shed light on interconnected biogeochemical processes in an aquifer system.</title>
        <authorList>
            <person name="Anantharaman K."/>
            <person name="Brown C.T."/>
            <person name="Hug L.A."/>
            <person name="Sharon I."/>
            <person name="Castelle C.J."/>
            <person name="Probst A.J."/>
            <person name="Thomas B.C."/>
            <person name="Singh A."/>
            <person name="Wilkins M.J."/>
            <person name="Karaoz U."/>
            <person name="Brodie E.L."/>
            <person name="Williams K.H."/>
            <person name="Hubbard S.S."/>
            <person name="Banfield J.F."/>
        </authorList>
    </citation>
    <scope>NUCLEOTIDE SEQUENCE [LARGE SCALE GENOMIC DNA]</scope>
</reference>
<dbReference type="SUPFAM" id="SSF54523">
    <property type="entry name" value="Pili subunits"/>
    <property type="match status" value="1"/>
</dbReference>
<name>A0A1G1WY41_9BACT</name>
<accession>A0A1G1WY41</accession>
<keyword evidence="1" id="KW-0472">Membrane</keyword>
<dbReference type="EMBL" id="MHDA01000011">
    <property type="protein sequence ID" value="OGY32635.1"/>
    <property type="molecule type" value="Genomic_DNA"/>
</dbReference>